<dbReference type="Pfam" id="PF04542">
    <property type="entry name" value="Sigma70_r2"/>
    <property type="match status" value="1"/>
</dbReference>
<proteinExistence type="inferred from homology"/>
<evidence type="ECO:0000256" key="2">
    <source>
        <dbReference type="ARBA" id="ARBA00023015"/>
    </source>
</evidence>
<comment type="similarity">
    <text evidence="1">Belongs to the sigma-70 factor family. ECF subfamily.</text>
</comment>
<dbReference type="GO" id="GO:0016987">
    <property type="term" value="F:sigma factor activity"/>
    <property type="evidence" value="ECO:0007669"/>
    <property type="project" value="UniProtKB-KW"/>
</dbReference>
<dbReference type="InterPro" id="IPR014325">
    <property type="entry name" value="RNA_pol_sigma-E_actinobac"/>
</dbReference>
<keyword evidence="2" id="KW-0805">Transcription regulation</keyword>
<dbReference type="Gene3D" id="1.10.10.10">
    <property type="entry name" value="Winged helix-like DNA-binding domain superfamily/Winged helix DNA-binding domain"/>
    <property type="match status" value="1"/>
</dbReference>
<dbReference type="RefSeq" id="WP_189046595.1">
    <property type="nucleotide sequence ID" value="NZ_BMNB01000019.1"/>
</dbReference>
<organism evidence="8 9">
    <name type="scientific">Micromonospora sonchi</name>
    <dbReference type="NCBI Taxonomy" id="1763543"/>
    <lineage>
        <taxon>Bacteria</taxon>
        <taxon>Bacillati</taxon>
        <taxon>Actinomycetota</taxon>
        <taxon>Actinomycetes</taxon>
        <taxon>Micromonosporales</taxon>
        <taxon>Micromonosporaceae</taxon>
        <taxon>Micromonospora</taxon>
    </lineage>
</organism>
<gene>
    <name evidence="8" type="ORF">GCM10011608_40090</name>
</gene>
<dbReference type="InterPro" id="IPR039425">
    <property type="entry name" value="RNA_pol_sigma-70-like"/>
</dbReference>
<keyword evidence="9" id="KW-1185">Reference proteome</keyword>
<comment type="caution">
    <text evidence="8">The sequence shown here is derived from an EMBL/GenBank/DDBJ whole genome shotgun (WGS) entry which is preliminary data.</text>
</comment>
<dbReference type="InterPro" id="IPR013249">
    <property type="entry name" value="RNA_pol_sigma70_r4_t2"/>
</dbReference>
<evidence type="ECO:0000256" key="1">
    <source>
        <dbReference type="ARBA" id="ARBA00010641"/>
    </source>
</evidence>
<evidence type="ECO:0000259" key="7">
    <source>
        <dbReference type="Pfam" id="PF08281"/>
    </source>
</evidence>
<name>A0A917X167_9ACTN</name>
<dbReference type="InterPro" id="IPR036388">
    <property type="entry name" value="WH-like_DNA-bd_sf"/>
</dbReference>
<dbReference type="InterPro" id="IPR014284">
    <property type="entry name" value="RNA_pol_sigma-70_dom"/>
</dbReference>
<reference evidence="8" key="2">
    <citation type="submission" date="2020-09" db="EMBL/GenBank/DDBJ databases">
        <authorList>
            <person name="Sun Q."/>
            <person name="Zhou Y."/>
        </authorList>
    </citation>
    <scope>NUCLEOTIDE SEQUENCE</scope>
    <source>
        <strain evidence="8">CGMCC 4.7312</strain>
    </source>
</reference>
<protein>
    <submittedName>
        <fullName evidence="8">DNA-directed RNA polymerase sigma-70 factor</fullName>
    </submittedName>
</protein>
<keyword evidence="8" id="KW-0240">DNA-directed RNA polymerase</keyword>
<evidence type="ECO:0000313" key="8">
    <source>
        <dbReference type="EMBL" id="GGM51178.1"/>
    </source>
</evidence>
<dbReference type="GO" id="GO:0003677">
    <property type="term" value="F:DNA binding"/>
    <property type="evidence" value="ECO:0007669"/>
    <property type="project" value="UniProtKB-KW"/>
</dbReference>
<feature type="domain" description="RNA polymerase sigma factor 70 region 4 type 2" evidence="7">
    <location>
        <begin position="103"/>
        <end position="154"/>
    </location>
</feature>
<dbReference type="AlphaFoldDB" id="A0A917X167"/>
<keyword evidence="4" id="KW-0238">DNA-binding</keyword>
<evidence type="ECO:0000256" key="4">
    <source>
        <dbReference type="ARBA" id="ARBA00023125"/>
    </source>
</evidence>
<dbReference type="Pfam" id="PF08281">
    <property type="entry name" value="Sigma70_r4_2"/>
    <property type="match status" value="1"/>
</dbReference>
<evidence type="ECO:0000259" key="6">
    <source>
        <dbReference type="Pfam" id="PF04542"/>
    </source>
</evidence>
<dbReference type="SUPFAM" id="SSF88946">
    <property type="entry name" value="Sigma2 domain of RNA polymerase sigma factors"/>
    <property type="match status" value="1"/>
</dbReference>
<dbReference type="InterPro" id="IPR007627">
    <property type="entry name" value="RNA_pol_sigma70_r2"/>
</dbReference>
<evidence type="ECO:0000256" key="5">
    <source>
        <dbReference type="ARBA" id="ARBA00023163"/>
    </source>
</evidence>
<keyword evidence="3" id="KW-0731">Sigma factor</keyword>
<evidence type="ECO:0000256" key="3">
    <source>
        <dbReference type="ARBA" id="ARBA00023082"/>
    </source>
</evidence>
<dbReference type="CDD" id="cd06171">
    <property type="entry name" value="Sigma70_r4"/>
    <property type="match status" value="1"/>
</dbReference>
<dbReference type="GO" id="GO:0006352">
    <property type="term" value="P:DNA-templated transcription initiation"/>
    <property type="evidence" value="ECO:0007669"/>
    <property type="project" value="InterPro"/>
</dbReference>
<dbReference type="SUPFAM" id="SSF88659">
    <property type="entry name" value="Sigma3 and sigma4 domains of RNA polymerase sigma factors"/>
    <property type="match status" value="1"/>
</dbReference>
<sequence length="172" mass="19824">MDLETRQDFTAFVGARSHALFRTALALTGHRQQAEDLLQTVLAKAYRHWGKVRHGQPEAYLRRALYREQVSWWRRPMRSREVVTDRLPDVASTDLTGRVDLSMALRASLDRLAPKQRAVLVLRYLEDLSDEEIADILRCKPTTVRSQAARALDRIRTLCPELTHLAAQEVHQ</sequence>
<dbReference type="NCBIfam" id="TIGR02937">
    <property type="entry name" value="sigma70-ECF"/>
    <property type="match status" value="1"/>
</dbReference>
<reference evidence="8" key="1">
    <citation type="journal article" date="2014" name="Int. J. Syst. Evol. Microbiol.">
        <title>Complete genome sequence of Corynebacterium casei LMG S-19264T (=DSM 44701T), isolated from a smear-ripened cheese.</title>
        <authorList>
            <consortium name="US DOE Joint Genome Institute (JGI-PGF)"/>
            <person name="Walter F."/>
            <person name="Albersmeier A."/>
            <person name="Kalinowski J."/>
            <person name="Ruckert C."/>
        </authorList>
    </citation>
    <scope>NUCLEOTIDE SEQUENCE</scope>
    <source>
        <strain evidence="8">CGMCC 4.7312</strain>
    </source>
</reference>
<dbReference type="Gene3D" id="1.10.1740.10">
    <property type="match status" value="1"/>
</dbReference>
<dbReference type="PANTHER" id="PTHR43133">
    <property type="entry name" value="RNA POLYMERASE ECF-TYPE SIGMA FACTO"/>
    <property type="match status" value="1"/>
</dbReference>
<keyword evidence="5" id="KW-0804">Transcription</keyword>
<dbReference type="GO" id="GO:0000428">
    <property type="term" value="C:DNA-directed RNA polymerase complex"/>
    <property type="evidence" value="ECO:0007669"/>
    <property type="project" value="UniProtKB-KW"/>
</dbReference>
<dbReference type="NCBIfam" id="TIGR02983">
    <property type="entry name" value="SigE-fam_strep"/>
    <property type="match status" value="1"/>
</dbReference>
<evidence type="ECO:0000313" key="9">
    <source>
        <dbReference type="Proteomes" id="UP000608890"/>
    </source>
</evidence>
<dbReference type="Proteomes" id="UP000608890">
    <property type="component" value="Unassembled WGS sequence"/>
</dbReference>
<accession>A0A917X167</accession>
<dbReference type="InterPro" id="IPR013325">
    <property type="entry name" value="RNA_pol_sigma_r2"/>
</dbReference>
<dbReference type="PANTHER" id="PTHR43133:SF50">
    <property type="entry name" value="ECF RNA POLYMERASE SIGMA FACTOR SIGM"/>
    <property type="match status" value="1"/>
</dbReference>
<dbReference type="EMBL" id="BMNB01000019">
    <property type="protein sequence ID" value="GGM51178.1"/>
    <property type="molecule type" value="Genomic_DNA"/>
</dbReference>
<feature type="domain" description="RNA polymerase sigma-70 region 2" evidence="6">
    <location>
        <begin position="18"/>
        <end position="75"/>
    </location>
</feature>
<dbReference type="InterPro" id="IPR013324">
    <property type="entry name" value="RNA_pol_sigma_r3/r4-like"/>
</dbReference>